<dbReference type="OrthoDB" id="103819at2759"/>
<keyword evidence="2" id="KW-0175">Coiled coil</keyword>
<protein>
    <recommendedName>
        <fullName evidence="4">Xylanolytic transcriptional activator regulatory domain-containing protein</fullName>
    </recommendedName>
</protein>
<dbReference type="PANTHER" id="PTHR46910">
    <property type="entry name" value="TRANSCRIPTION FACTOR PDR1"/>
    <property type="match status" value="1"/>
</dbReference>
<evidence type="ECO:0000256" key="3">
    <source>
        <dbReference type="SAM" id="MobiDB-lite"/>
    </source>
</evidence>
<dbReference type="Proteomes" id="UP000758155">
    <property type="component" value="Unassembled WGS sequence"/>
</dbReference>
<gene>
    <name evidence="5" type="ORF">E8E12_011685</name>
</gene>
<feature type="domain" description="Xylanolytic transcriptional activator regulatory" evidence="4">
    <location>
        <begin position="347"/>
        <end position="420"/>
    </location>
</feature>
<dbReference type="PANTHER" id="PTHR46910:SF5">
    <property type="entry name" value="ZN(II)2CYS6 TRANSCRIPTION FACTOR (EUROFUNG)"/>
    <property type="match status" value="1"/>
</dbReference>
<dbReference type="GO" id="GO:0003677">
    <property type="term" value="F:DNA binding"/>
    <property type="evidence" value="ECO:0007669"/>
    <property type="project" value="InterPro"/>
</dbReference>
<dbReference type="GO" id="GO:0003700">
    <property type="term" value="F:DNA-binding transcription factor activity"/>
    <property type="evidence" value="ECO:0007669"/>
    <property type="project" value="InterPro"/>
</dbReference>
<dbReference type="GO" id="GO:0006351">
    <property type="term" value="P:DNA-templated transcription"/>
    <property type="evidence" value="ECO:0007669"/>
    <property type="project" value="InterPro"/>
</dbReference>
<evidence type="ECO:0000256" key="2">
    <source>
        <dbReference type="SAM" id="Coils"/>
    </source>
</evidence>
<evidence type="ECO:0000259" key="4">
    <source>
        <dbReference type="SMART" id="SM00906"/>
    </source>
</evidence>
<evidence type="ECO:0000256" key="1">
    <source>
        <dbReference type="ARBA" id="ARBA00023242"/>
    </source>
</evidence>
<evidence type="ECO:0000313" key="6">
    <source>
        <dbReference type="Proteomes" id="UP000758155"/>
    </source>
</evidence>
<reference evidence="5" key="1">
    <citation type="submission" date="2019-04" db="EMBL/GenBank/DDBJ databases">
        <title>Sequencing of skin fungus with MAO and IRED activity.</title>
        <authorList>
            <person name="Marsaioli A.J."/>
            <person name="Bonatto J.M.C."/>
            <person name="Reis Junior O."/>
        </authorList>
    </citation>
    <scope>NUCLEOTIDE SEQUENCE</scope>
    <source>
        <strain evidence="5">28M1</strain>
    </source>
</reference>
<dbReference type="Pfam" id="PF04082">
    <property type="entry name" value="Fungal_trans"/>
    <property type="match status" value="1"/>
</dbReference>
<proteinExistence type="predicted"/>
<feature type="region of interest" description="Disordered" evidence="3">
    <location>
        <begin position="87"/>
        <end position="128"/>
    </location>
</feature>
<evidence type="ECO:0000313" key="5">
    <source>
        <dbReference type="EMBL" id="KAF3048320.1"/>
    </source>
</evidence>
<dbReference type="InterPro" id="IPR007219">
    <property type="entry name" value="XnlR_reg_dom"/>
</dbReference>
<dbReference type="SMART" id="SM00906">
    <property type="entry name" value="Fungal_trans"/>
    <property type="match status" value="1"/>
</dbReference>
<name>A0A9P5C5L8_9PLEO</name>
<feature type="compositionally biased region" description="Low complexity" evidence="3">
    <location>
        <begin position="95"/>
        <end position="125"/>
    </location>
</feature>
<dbReference type="EMBL" id="SWKV01000001">
    <property type="protein sequence ID" value="KAF3048320.1"/>
    <property type="molecule type" value="Genomic_DNA"/>
</dbReference>
<dbReference type="GO" id="GO:0008270">
    <property type="term" value="F:zinc ion binding"/>
    <property type="evidence" value="ECO:0007669"/>
    <property type="project" value="InterPro"/>
</dbReference>
<keyword evidence="1" id="KW-0539">Nucleus</keyword>
<feature type="coiled-coil region" evidence="2">
    <location>
        <begin position="55"/>
        <end position="82"/>
    </location>
</feature>
<dbReference type="CDD" id="cd12148">
    <property type="entry name" value="fungal_TF_MHR"/>
    <property type="match status" value="1"/>
</dbReference>
<sequence>MSDEMDLDGSSSKRAVCGAPSYALLFALTVVPVRFLQNAENPMRPIRAMFKLQSKQTHEKKIDRIEDRLSGIENVLSRLASKLGDLDLQNDSTERSSQSRPSRVGSRVGSGKSPTLATDATTPAPFEGETAINSQSGYARALLTKVVGDTPSIGQNAEIKSALSALGDIVKGQEHVTVSTTSTTNSLINRALQDLDPGKLERPPWPAVKEMLERALKYPTMAFAVIFPFLKMRNLFEIFQDAYTDPAQCPAPRRILAYGVGYNLFTEFSALPWCNGLDQNVLRGYATKCKTAPPSKHVLCANVCTGKYHLEVAISQLDVFIPASYENVMALVLGAACAIEMCKPSLAWVLTAMAAGQSQNLGYHRYQTFQSDEEEERNSKVHLFWMIYMFDKQLSLRLGRASVIQDWDMSLPLITSTPTPAAMALGASQMMAYWIKVAKVQGQTYEKLFSPAAFLKSPEERIRTSMNLIDAMNQAWYERGEASVMDFTSLTTGNDFSKRRKVAMASPNDTELPSKRKRFVQQPFGTSLPPEEYIQGSFERVEDVFFHADVVMHYSTCALIQRAVSTDNVTFSQECLEYSRAALVAHERCNAQFNTEGSQELWAGYIHWSILQAPFTPFIVVFCNAIQKSDTVDLDTLQRFVASLESCRTVSEGADKLYKMCHLFLQVAKLYIQAKKNDVRNQTQTVTQPTPNNFYTTTDRTQLDVSTMTQFDPYLSALGLVPNSAWPMAGYADNPAMGTAMESFANVQNTATTQGSEIFGVGYTPNGVPQNSIQDWFSGSRYLMNLMEAGDDMQMPDLNDFDVQL</sequence>
<accession>A0A9P5C5L8</accession>
<comment type="caution">
    <text evidence="5">The sequence shown here is derived from an EMBL/GenBank/DDBJ whole genome shotgun (WGS) entry which is preliminary data.</text>
</comment>
<dbReference type="InterPro" id="IPR050987">
    <property type="entry name" value="AtrR-like"/>
</dbReference>
<organism evidence="5 6">
    <name type="scientific">Didymella heteroderae</name>
    <dbReference type="NCBI Taxonomy" id="1769908"/>
    <lineage>
        <taxon>Eukaryota</taxon>
        <taxon>Fungi</taxon>
        <taxon>Dikarya</taxon>
        <taxon>Ascomycota</taxon>
        <taxon>Pezizomycotina</taxon>
        <taxon>Dothideomycetes</taxon>
        <taxon>Pleosporomycetidae</taxon>
        <taxon>Pleosporales</taxon>
        <taxon>Pleosporineae</taxon>
        <taxon>Didymellaceae</taxon>
        <taxon>Didymella</taxon>
    </lineage>
</organism>
<keyword evidence="6" id="KW-1185">Reference proteome</keyword>
<dbReference type="AlphaFoldDB" id="A0A9P5C5L8"/>